<dbReference type="EMBL" id="CAQI01000025">
    <property type="protein sequence ID" value="CCQ44340.1"/>
    <property type="molecule type" value="Genomic_DNA"/>
</dbReference>
<dbReference type="AlphaFoldDB" id="A0A024GWM2"/>
<sequence length="73" mass="8113">MTAAVKRLRASLREAIECEATVTLVLDSGRTLTGTAKEHPSLSDGYYLLVPVDSGDRRPHAFHRSELEEVIFE</sequence>
<reference evidence="2" key="1">
    <citation type="journal article" date="2014" name="Genome Announc.">
        <title>Genome Sequence of Arthrobacter siccitolerans 4J27, a Xeroprotectant-Producing Desiccation-Tolerant Microorganism.</title>
        <authorList>
            <person name="Manzanera M."/>
            <person name="Santa-Cruz-Calvo L."/>
            <person name="Vilchez J.I."/>
            <person name="Garcia-Fontana C."/>
            <person name="Silva-Castro G.A."/>
            <person name="Calvo C."/>
            <person name="Gonzalez-Lopez J."/>
        </authorList>
    </citation>
    <scope>NUCLEOTIDE SEQUENCE [LARGE SCALE GENOMIC DNA]</scope>
    <source>
        <strain evidence="2">4J27</strain>
    </source>
</reference>
<comment type="caution">
    <text evidence="1">The sequence shown here is derived from an EMBL/GenBank/DDBJ whole genome shotgun (WGS) entry which is preliminary data.</text>
</comment>
<gene>
    <name evidence="1" type="ORF">ARTSIC4J27_264</name>
</gene>
<dbReference type="STRING" id="861266.ARTSIC4J27_264"/>
<dbReference type="OrthoDB" id="9913194at2"/>
<evidence type="ECO:0000313" key="1">
    <source>
        <dbReference type="EMBL" id="CCQ44340.1"/>
    </source>
</evidence>
<evidence type="ECO:0000313" key="2">
    <source>
        <dbReference type="Proteomes" id="UP000035722"/>
    </source>
</evidence>
<name>A0A024GWM2_9MICC</name>
<proteinExistence type="predicted"/>
<organism evidence="1 2">
    <name type="scientific">Pseudarthrobacter siccitolerans</name>
    <dbReference type="NCBI Taxonomy" id="861266"/>
    <lineage>
        <taxon>Bacteria</taxon>
        <taxon>Bacillati</taxon>
        <taxon>Actinomycetota</taxon>
        <taxon>Actinomycetes</taxon>
        <taxon>Micrococcales</taxon>
        <taxon>Micrococcaceae</taxon>
        <taxon>Pseudarthrobacter</taxon>
    </lineage>
</organism>
<accession>A0A024GWM2</accession>
<dbReference type="RefSeq" id="WP_050053409.1">
    <property type="nucleotide sequence ID" value="NZ_CAQI01000025.1"/>
</dbReference>
<protein>
    <submittedName>
        <fullName evidence="1">Uncharacterized protein</fullName>
    </submittedName>
</protein>
<dbReference type="Proteomes" id="UP000035722">
    <property type="component" value="Unassembled WGS sequence"/>
</dbReference>
<keyword evidence="2" id="KW-1185">Reference proteome</keyword>